<dbReference type="EMBL" id="PJNB01000001">
    <property type="protein sequence ID" value="PKW16252.1"/>
    <property type="molecule type" value="Genomic_DNA"/>
</dbReference>
<dbReference type="PANTHER" id="PTHR43689:SF8">
    <property type="entry name" value="ALPHA_BETA-HYDROLASES SUPERFAMILY PROTEIN"/>
    <property type="match status" value="1"/>
</dbReference>
<sequence>MPDEALSTPDPLGPTAAPTPDSGASQSDTYGQHPDGAEFQVIGTGGPAVLLLPGGAESVDGFFPGLVEGLTAVPGCRVILHDRPGTGANTTAGTLAGASDALHAALRRHEIGPVVVIGQSLGGAVAALLAHDHPEDVIGLVLLDPSAVNDVAFAKKTEQGVRRLAKLSRIPIVRGLIAAQLTSIGRRMAKDHGLRPEIRLALFKNATADLGMTSRAAAGLADIAATFDETRLPRVPAAVVTADREPGAPIRQAHARLATALDVPLLQWPDSTHSVHLTHPDEVLDTCRIVIRDAAAFMEDRANNG</sequence>
<feature type="domain" description="AB hydrolase-1" evidence="2">
    <location>
        <begin position="49"/>
        <end position="285"/>
    </location>
</feature>
<evidence type="ECO:0000313" key="4">
    <source>
        <dbReference type="Proteomes" id="UP000233786"/>
    </source>
</evidence>
<dbReference type="STRING" id="994479.GCA_000194155_05467"/>
<organism evidence="3 4">
    <name type="scientific">Saccharopolyspora spinosa</name>
    <dbReference type="NCBI Taxonomy" id="60894"/>
    <lineage>
        <taxon>Bacteria</taxon>
        <taxon>Bacillati</taxon>
        <taxon>Actinomycetota</taxon>
        <taxon>Actinomycetes</taxon>
        <taxon>Pseudonocardiales</taxon>
        <taxon>Pseudonocardiaceae</taxon>
        <taxon>Saccharopolyspora</taxon>
    </lineage>
</organism>
<dbReference type="InterPro" id="IPR029058">
    <property type="entry name" value="AB_hydrolase_fold"/>
</dbReference>
<comment type="caution">
    <text evidence="3">The sequence shown here is derived from an EMBL/GenBank/DDBJ whole genome shotgun (WGS) entry which is preliminary data.</text>
</comment>
<dbReference type="GO" id="GO:0003824">
    <property type="term" value="F:catalytic activity"/>
    <property type="evidence" value="ECO:0007669"/>
    <property type="project" value="UniProtKB-ARBA"/>
</dbReference>
<evidence type="ECO:0000259" key="2">
    <source>
        <dbReference type="Pfam" id="PF12697"/>
    </source>
</evidence>
<dbReference type="InterPro" id="IPR000073">
    <property type="entry name" value="AB_hydrolase_1"/>
</dbReference>
<accession>A0A2N3Y010</accession>
<name>A0A2N3Y010_SACSN</name>
<dbReference type="Pfam" id="PF12697">
    <property type="entry name" value="Abhydrolase_6"/>
    <property type="match status" value="1"/>
</dbReference>
<dbReference type="AlphaFoldDB" id="A0A2N3Y010"/>
<feature type="region of interest" description="Disordered" evidence="1">
    <location>
        <begin position="1"/>
        <end position="37"/>
    </location>
</feature>
<dbReference type="Gene3D" id="3.40.50.1820">
    <property type="entry name" value="alpha/beta hydrolase"/>
    <property type="match status" value="1"/>
</dbReference>
<dbReference type="RefSeq" id="WP_010311353.1">
    <property type="nucleotide sequence ID" value="NZ_CP172070.1"/>
</dbReference>
<keyword evidence="4" id="KW-1185">Reference proteome</keyword>
<gene>
    <name evidence="3" type="ORF">A8926_4065</name>
</gene>
<dbReference type="PANTHER" id="PTHR43689">
    <property type="entry name" value="HYDROLASE"/>
    <property type="match status" value="1"/>
</dbReference>
<proteinExistence type="predicted"/>
<protein>
    <submittedName>
        <fullName evidence="3">Pimeloyl-ACP methyl ester carboxylesterase</fullName>
    </submittedName>
</protein>
<dbReference type="OrthoDB" id="7185741at2"/>
<dbReference type="Proteomes" id="UP000233786">
    <property type="component" value="Unassembled WGS sequence"/>
</dbReference>
<dbReference type="SUPFAM" id="SSF53474">
    <property type="entry name" value="alpha/beta-Hydrolases"/>
    <property type="match status" value="1"/>
</dbReference>
<reference evidence="3" key="1">
    <citation type="submission" date="2017-12" db="EMBL/GenBank/DDBJ databases">
        <title>Sequencing the genomes of 1000 Actinobacteria strains.</title>
        <authorList>
            <person name="Klenk H.-P."/>
        </authorList>
    </citation>
    <scope>NUCLEOTIDE SEQUENCE [LARGE SCALE GENOMIC DNA]</scope>
    <source>
        <strain evidence="3">DSM 44228</strain>
    </source>
</reference>
<dbReference type="PRINTS" id="PR00111">
    <property type="entry name" value="ABHYDROLASE"/>
</dbReference>
<evidence type="ECO:0000256" key="1">
    <source>
        <dbReference type="SAM" id="MobiDB-lite"/>
    </source>
</evidence>
<evidence type="ECO:0000313" key="3">
    <source>
        <dbReference type="EMBL" id="PKW16252.1"/>
    </source>
</evidence>